<evidence type="ECO:0008006" key="4">
    <source>
        <dbReference type="Google" id="ProtNLM"/>
    </source>
</evidence>
<organism evidence="2 3">
    <name type="scientific">Claviceps aff. purpurea</name>
    <dbReference type="NCBI Taxonomy" id="1967640"/>
    <lineage>
        <taxon>Eukaryota</taxon>
        <taxon>Fungi</taxon>
        <taxon>Dikarya</taxon>
        <taxon>Ascomycota</taxon>
        <taxon>Pezizomycotina</taxon>
        <taxon>Sordariomycetes</taxon>
        <taxon>Hypocreomycetidae</taxon>
        <taxon>Hypocreales</taxon>
        <taxon>Clavicipitaceae</taxon>
        <taxon>Claviceps</taxon>
    </lineage>
</organism>
<dbReference type="Proteomes" id="UP000707071">
    <property type="component" value="Unassembled WGS sequence"/>
</dbReference>
<evidence type="ECO:0000313" key="2">
    <source>
        <dbReference type="EMBL" id="KAG6288712.1"/>
    </source>
</evidence>
<comment type="caution">
    <text evidence="2">The sequence shown here is derived from an EMBL/GenBank/DDBJ whole genome shotgun (WGS) entry which is preliminary data.</text>
</comment>
<dbReference type="AlphaFoldDB" id="A0A9P7QC47"/>
<evidence type="ECO:0000256" key="1">
    <source>
        <dbReference type="SAM" id="SignalP"/>
    </source>
</evidence>
<accession>A0A9P7QC47</accession>
<sequence>MRMGFSFVDWAVFVATLKFEASVALPWVDSCVVWLRVEDFGWVYDAVAAQSVRCFDAIDRDDERGEPGRTLGDPGPLEAANCLAISFVSCLSGKRTGKDLTMIVNSRRLRGRFRAESRLHPHVCFDIWVVPALQK</sequence>
<gene>
    <name evidence="2" type="ORF">E4U09_005398</name>
</gene>
<proteinExistence type="predicted"/>
<dbReference type="EMBL" id="SRRH01000453">
    <property type="protein sequence ID" value="KAG6288712.1"/>
    <property type="molecule type" value="Genomic_DNA"/>
</dbReference>
<keyword evidence="3" id="KW-1185">Reference proteome</keyword>
<keyword evidence="1" id="KW-0732">Signal</keyword>
<reference evidence="2 3" key="1">
    <citation type="journal article" date="2020" name="bioRxiv">
        <title>Whole genome comparisons of ergot fungi reveals the divergence and evolution of species within the genus Claviceps are the result of varying mechanisms driving genome evolution and host range expansion.</title>
        <authorList>
            <person name="Wyka S.A."/>
            <person name="Mondo S.J."/>
            <person name="Liu M."/>
            <person name="Dettman J."/>
            <person name="Nalam V."/>
            <person name="Broders K.D."/>
        </authorList>
    </citation>
    <scope>NUCLEOTIDE SEQUENCE [LARGE SCALE GENOMIC DNA]</scope>
    <source>
        <strain evidence="2 3">Clav52</strain>
    </source>
</reference>
<protein>
    <recommendedName>
        <fullName evidence="4">Secreted protein</fullName>
    </recommendedName>
</protein>
<evidence type="ECO:0000313" key="3">
    <source>
        <dbReference type="Proteomes" id="UP000707071"/>
    </source>
</evidence>
<feature type="signal peptide" evidence="1">
    <location>
        <begin position="1"/>
        <end position="24"/>
    </location>
</feature>
<name>A0A9P7QC47_9HYPO</name>
<feature type="chain" id="PRO_5040369994" description="Secreted protein" evidence="1">
    <location>
        <begin position="25"/>
        <end position="135"/>
    </location>
</feature>